<feature type="region of interest" description="Disordered" evidence="1">
    <location>
        <begin position="44"/>
        <end position="65"/>
    </location>
</feature>
<dbReference type="AlphaFoldDB" id="A0A220S416"/>
<dbReference type="Proteomes" id="UP000198238">
    <property type="component" value="Chromosome"/>
</dbReference>
<keyword evidence="3" id="KW-1185">Reference proteome</keyword>
<protein>
    <submittedName>
        <fullName evidence="2">Com family DNA-binding transcriptional regulator</fullName>
    </submittedName>
</protein>
<keyword evidence="2" id="KW-0238">DNA-binding</keyword>
<proteinExistence type="predicted"/>
<dbReference type="InterPro" id="IPR019294">
    <property type="entry name" value="Translation_reg_Com"/>
</dbReference>
<evidence type="ECO:0000256" key="1">
    <source>
        <dbReference type="SAM" id="MobiDB-lite"/>
    </source>
</evidence>
<gene>
    <name evidence="2" type="ORF">BG910_09575</name>
</gene>
<sequence>MKHRYKNRCECSNCCKLLAVGTGDFEIKCPRCKTVNRFGSLTTQNAAEHPNPKGNNGCSNLFQTA</sequence>
<dbReference type="Pfam" id="PF10122">
    <property type="entry name" value="Zn_ribbon_Com"/>
    <property type="match status" value="1"/>
</dbReference>
<dbReference type="GO" id="GO:0003677">
    <property type="term" value="F:DNA binding"/>
    <property type="evidence" value="ECO:0007669"/>
    <property type="project" value="UniProtKB-KW"/>
</dbReference>
<evidence type="ECO:0000313" key="3">
    <source>
        <dbReference type="Proteomes" id="UP000198238"/>
    </source>
</evidence>
<evidence type="ECO:0000313" key="2">
    <source>
        <dbReference type="EMBL" id="ASK27945.1"/>
    </source>
</evidence>
<dbReference type="RefSeq" id="WP_089036638.1">
    <property type="nucleotide sequence ID" value="NZ_CP022278.1"/>
</dbReference>
<feature type="compositionally biased region" description="Polar residues" evidence="1">
    <location>
        <begin position="53"/>
        <end position="65"/>
    </location>
</feature>
<accession>A0A220S416</accession>
<organism evidence="2 3">
    <name type="scientific">Neisseria chenwenguii</name>
    <dbReference type="NCBI Taxonomy" id="1853278"/>
    <lineage>
        <taxon>Bacteria</taxon>
        <taxon>Pseudomonadati</taxon>
        <taxon>Pseudomonadota</taxon>
        <taxon>Betaproteobacteria</taxon>
        <taxon>Neisseriales</taxon>
        <taxon>Neisseriaceae</taxon>
        <taxon>Neisseria</taxon>
    </lineage>
</organism>
<dbReference type="EMBL" id="CP022278">
    <property type="protein sequence ID" value="ASK27945.1"/>
    <property type="molecule type" value="Genomic_DNA"/>
</dbReference>
<reference evidence="2 3" key="1">
    <citation type="submission" date="2017-06" db="EMBL/GenBank/DDBJ databases">
        <title>Neisseria chenwenguii sp. nov., isolated from the intestinal contents of Tibetan Plateau Pika in Yushu, Qinghai Province, China.</title>
        <authorList>
            <person name="Zhang G."/>
        </authorList>
    </citation>
    <scope>NUCLEOTIDE SEQUENCE [LARGE SCALE GENOMIC DNA]</scope>
    <source>
        <strain evidence="2 3">10023</strain>
    </source>
</reference>
<name>A0A220S416_9NEIS</name>
<dbReference type="OrthoDB" id="5460091at2"/>
<dbReference type="KEGG" id="nei:BG910_09575"/>